<evidence type="ECO:0000256" key="1">
    <source>
        <dbReference type="SAM" id="MobiDB-lite"/>
    </source>
</evidence>
<sequence length="40" mass="4447">MRRRGSTTTAGTRRMGRSRSGRAATARRAGRTWARTPART</sequence>
<organism evidence="2">
    <name type="scientific">Arundo donax</name>
    <name type="common">Giant reed</name>
    <name type="synonym">Donax arundinaceus</name>
    <dbReference type="NCBI Taxonomy" id="35708"/>
    <lineage>
        <taxon>Eukaryota</taxon>
        <taxon>Viridiplantae</taxon>
        <taxon>Streptophyta</taxon>
        <taxon>Embryophyta</taxon>
        <taxon>Tracheophyta</taxon>
        <taxon>Spermatophyta</taxon>
        <taxon>Magnoliopsida</taxon>
        <taxon>Liliopsida</taxon>
        <taxon>Poales</taxon>
        <taxon>Poaceae</taxon>
        <taxon>PACMAD clade</taxon>
        <taxon>Arundinoideae</taxon>
        <taxon>Arundineae</taxon>
        <taxon>Arundo</taxon>
    </lineage>
</organism>
<name>A0A0A8XQK7_ARUDO</name>
<dbReference type="EMBL" id="GBRH01282980">
    <property type="protein sequence ID" value="JAD14915.1"/>
    <property type="molecule type" value="Transcribed_RNA"/>
</dbReference>
<accession>A0A0A8XQK7</accession>
<dbReference type="AlphaFoldDB" id="A0A0A8XQK7"/>
<feature type="compositionally biased region" description="Low complexity" evidence="1">
    <location>
        <begin position="1"/>
        <end position="13"/>
    </location>
</feature>
<feature type="compositionally biased region" description="Low complexity" evidence="1">
    <location>
        <begin position="21"/>
        <end position="40"/>
    </location>
</feature>
<proteinExistence type="predicted"/>
<protein>
    <submittedName>
        <fullName evidence="2">Uncharacterized protein</fullName>
    </submittedName>
</protein>
<reference evidence="2" key="1">
    <citation type="submission" date="2014-09" db="EMBL/GenBank/DDBJ databases">
        <authorList>
            <person name="Magalhaes I.L.F."/>
            <person name="Oliveira U."/>
            <person name="Santos F.R."/>
            <person name="Vidigal T.H.D.A."/>
            <person name="Brescovit A.D."/>
            <person name="Santos A.J."/>
        </authorList>
    </citation>
    <scope>NUCLEOTIDE SEQUENCE</scope>
    <source>
        <tissue evidence="2">Shoot tissue taken approximately 20 cm above the soil surface</tissue>
    </source>
</reference>
<reference evidence="2" key="2">
    <citation type="journal article" date="2015" name="Data Brief">
        <title>Shoot transcriptome of the giant reed, Arundo donax.</title>
        <authorList>
            <person name="Barrero R.A."/>
            <person name="Guerrero F.D."/>
            <person name="Moolhuijzen P."/>
            <person name="Goolsby J.A."/>
            <person name="Tidwell J."/>
            <person name="Bellgard S.E."/>
            <person name="Bellgard M.I."/>
        </authorList>
    </citation>
    <scope>NUCLEOTIDE SEQUENCE</scope>
    <source>
        <tissue evidence="2">Shoot tissue taken approximately 20 cm above the soil surface</tissue>
    </source>
</reference>
<evidence type="ECO:0000313" key="2">
    <source>
        <dbReference type="EMBL" id="JAD14915.1"/>
    </source>
</evidence>
<feature type="region of interest" description="Disordered" evidence="1">
    <location>
        <begin position="1"/>
        <end position="40"/>
    </location>
</feature>